<dbReference type="InterPro" id="IPR017853">
    <property type="entry name" value="GH"/>
</dbReference>
<dbReference type="OrthoDB" id="10248904at2759"/>
<name>A0A9W6YY37_AMBMO</name>
<proteinExistence type="predicted"/>
<feature type="domain" description="Glycogen debranching enzyme glucanotransferase" evidence="2">
    <location>
        <begin position="138"/>
        <end position="224"/>
    </location>
</feature>
<organism evidence="3 4">
    <name type="scientific">Ambrosiozyma monospora</name>
    <name type="common">Yeast</name>
    <name type="synonym">Endomycopsis monosporus</name>
    <dbReference type="NCBI Taxonomy" id="43982"/>
    <lineage>
        <taxon>Eukaryota</taxon>
        <taxon>Fungi</taxon>
        <taxon>Dikarya</taxon>
        <taxon>Ascomycota</taxon>
        <taxon>Saccharomycotina</taxon>
        <taxon>Pichiomycetes</taxon>
        <taxon>Pichiales</taxon>
        <taxon>Pichiaceae</taxon>
        <taxon>Ambrosiozyma</taxon>
    </lineage>
</organism>
<dbReference type="InterPro" id="IPR010401">
    <property type="entry name" value="AGL/Gdb1"/>
</dbReference>
<sequence length="237" mass="27271">MTKIVLLRLSSTGEPIVGNTKGVLTFPASPPEPNSKPDDPLFILRFYVVAGSQITNNGTIWVDMPPSHEKLYKRGKFYGHKLESSFYQDTYIDVKIYRPGSYSYYLAYNSLGSDSKETLTTTRKFHFVVPPSLFINGKYLTLNSVSMQSMVSKWMGKDDKDWQLLFSEVANKGYNMIHFTPLQHRGESNSPYSIYDQLEFDPDFFKNVDDVKKMIEDLESQHETILKLVTMLRLPHI</sequence>
<dbReference type="AlphaFoldDB" id="A0A9W6YY37"/>
<dbReference type="InterPro" id="IPR032792">
    <property type="entry name" value="AGL_glucanoTrfase"/>
</dbReference>
<dbReference type="PANTHER" id="PTHR10569:SF2">
    <property type="entry name" value="GLYCOGEN DEBRANCHING ENZYME"/>
    <property type="match status" value="1"/>
</dbReference>
<feature type="domain" description="Eukaryotic glycogen debranching enzyme N-terminal" evidence="1">
    <location>
        <begin position="44"/>
        <end position="136"/>
    </location>
</feature>
<dbReference type="InterPro" id="IPR029436">
    <property type="entry name" value="AGL_euk_N"/>
</dbReference>
<gene>
    <name evidence="3" type="ORF">Amon01_000474000</name>
</gene>
<evidence type="ECO:0000259" key="1">
    <source>
        <dbReference type="Pfam" id="PF14699"/>
    </source>
</evidence>
<evidence type="ECO:0000259" key="2">
    <source>
        <dbReference type="Pfam" id="PF14701"/>
    </source>
</evidence>
<evidence type="ECO:0000313" key="4">
    <source>
        <dbReference type="Proteomes" id="UP001165063"/>
    </source>
</evidence>
<dbReference type="PANTHER" id="PTHR10569">
    <property type="entry name" value="GLYCOGEN DEBRANCHING ENZYME"/>
    <property type="match status" value="1"/>
</dbReference>
<evidence type="ECO:0000313" key="3">
    <source>
        <dbReference type="EMBL" id="GMG36980.1"/>
    </source>
</evidence>
<dbReference type="Pfam" id="PF14701">
    <property type="entry name" value="hDGE_amylase"/>
    <property type="match status" value="1"/>
</dbReference>
<comment type="caution">
    <text evidence="3">The sequence shown here is derived from an EMBL/GenBank/DDBJ whole genome shotgun (WGS) entry which is preliminary data.</text>
</comment>
<reference evidence="3" key="1">
    <citation type="submission" date="2023-04" db="EMBL/GenBank/DDBJ databases">
        <title>Ambrosiozyma monospora NBRC 1965.</title>
        <authorList>
            <person name="Ichikawa N."/>
            <person name="Sato H."/>
            <person name="Tonouchi N."/>
        </authorList>
    </citation>
    <scope>NUCLEOTIDE SEQUENCE</scope>
    <source>
        <strain evidence="3">NBRC 1965</strain>
    </source>
</reference>
<dbReference type="GO" id="GO:0005980">
    <property type="term" value="P:glycogen catabolic process"/>
    <property type="evidence" value="ECO:0007669"/>
    <property type="project" value="InterPro"/>
</dbReference>
<protein>
    <submittedName>
        <fullName evidence="3">Unnamed protein product</fullName>
    </submittedName>
</protein>
<dbReference type="Pfam" id="PF14699">
    <property type="entry name" value="hGDE_N"/>
    <property type="match status" value="1"/>
</dbReference>
<dbReference type="EMBL" id="BSXU01002381">
    <property type="protein sequence ID" value="GMG36980.1"/>
    <property type="molecule type" value="Genomic_DNA"/>
</dbReference>
<dbReference type="GO" id="GO:0004134">
    <property type="term" value="F:4-alpha-glucanotransferase activity"/>
    <property type="evidence" value="ECO:0007669"/>
    <property type="project" value="InterPro"/>
</dbReference>
<dbReference type="SUPFAM" id="SSF51445">
    <property type="entry name" value="(Trans)glycosidases"/>
    <property type="match status" value="1"/>
</dbReference>
<accession>A0A9W6YY37</accession>
<keyword evidence="4" id="KW-1185">Reference proteome</keyword>
<dbReference type="GO" id="GO:0004135">
    <property type="term" value="F:amylo-alpha-1,6-glucosidase activity"/>
    <property type="evidence" value="ECO:0007669"/>
    <property type="project" value="InterPro"/>
</dbReference>
<dbReference type="Proteomes" id="UP001165063">
    <property type="component" value="Unassembled WGS sequence"/>
</dbReference>